<evidence type="ECO:0000256" key="10">
    <source>
        <dbReference type="RuleBase" id="RU366032"/>
    </source>
</evidence>
<keyword evidence="8 10" id="KW-0496">Mitochondrion</keyword>
<name>A0A1S3INS0_LINAN</name>
<dbReference type="Pfam" id="PF10436">
    <property type="entry name" value="BCDHK_Adom3"/>
    <property type="match status" value="1"/>
</dbReference>
<dbReference type="PANTHER" id="PTHR11947">
    <property type="entry name" value="PYRUVATE DEHYDROGENASE KINASE"/>
    <property type="match status" value="1"/>
</dbReference>
<dbReference type="OrthoDB" id="241648at2759"/>
<dbReference type="KEGG" id="lak:106165756"/>
<dbReference type="RefSeq" id="XP_013399544.1">
    <property type="nucleotide sequence ID" value="XM_013544090.1"/>
</dbReference>
<organism evidence="12 15">
    <name type="scientific">Lingula anatina</name>
    <name type="common">Brachiopod</name>
    <name type="synonym">Lingula unguis</name>
    <dbReference type="NCBI Taxonomy" id="7574"/>
    <lineage>
        <taxon>Eukaryota</taxon>
        <taxon>Metazoa</taxon>
        <taxon>Spiralia</taxon>
        <taxon>Lophotrochozoa</taxon>
        <taxon>Brachiopoda</taxon>
        <taxon>Linguliformea</taxon>
        <taxon>Lingulata</taxon>
        <taxon>Lingulida</taxon>
        <taxon>Linguloidea</taxon>
        <taxon>Lingulidae</taxon>
        <taxon>Lingula</taxon>
    </lineage>
</organism>
<evidence type="ECO:0000256" key="1">
    <source>
        <dbReference type="ARBA" id="ARBA00004305"/>
    </source>
</evidence>
<comment type="similarity">
    <text evidence="2 10">Belongs to the PDK/BCKDK protein kinase family.</text>
</comment>
<evidence type="ECO:0000259" key="11">
    <source>
        <dbReference type="PROSITE" id="PS50109"/>
    </source>
</evidence>
<dbReference type="GO" id="GO:0004740">
    <property type="term" value="F:pyruvate dehydrogenase (acetyl-transferring) kinase activity"/>
    <property type="evidence" value="ECO:0007669"/>
    <property type="project" value="UniProtKB-EC"/>
</dbReference>
<dbReference type="Gene3D" id="3.30.565.10">
    <property type="entry name" value="Histidine kinase-like ATPase, C-terminal domain"/>
    <property type="match status" value="1"/>
</dbReference>
<evidence type="ECO:0000256" key="2">
    <source>
        <dbReference type="ARBA" id="ARBA00006155"/>
    </source>
</evidence>
<dbReference type="CDD" id="cd16929">
    <property type="entry name" value="HATPase_PDK-like"/>
    <property type="match status" value="1"/>
</dbReference>
<evidence type="ECO:0000313" key="13">
    <source>
        <dbReference type="RefSeq" id="XP_013399544.1"/>
    </source>
</evidence>
<keyword evidence="4 10" id="KW-0547">Nucleotide-binding</keyword>
<evidence type="ECO:0000256" key="4">
    <source>
        <dbReference type="ARBA" id="ARBA00022741"/>
    </source>
</evidence>
<sequence>MKISGRLLATLAQGCVRRTTERDHLARRFEFYACKHNPTPLTLGGYLKFGQNPCQQKSFKFLRFELAVRLANMLKEIEELPKDLMNTSSADLVHRWYEESFRELMEFENASSSDQSVLSEFSEALEKIRSRHSTVVETMAQGVMELANSSPDGVLEDATRKDIQYFLNRFYISRISIRMLINQHILLFGNQLNQERRYIGSIDPHCDVLEVVQGAYEDAKGLCDLHYCITPKLDIKCFNPYEQGEPIQMVYVPSHLHHIMFELFKNSMRATIETRSNVTDSDLLPHIEVKIFKGKEDITIKISDQGGGFSRDQLDLMFNYTYTTASKPSADHHTPFAGYGYGLPLSRLYAVYLNGNLDLAPVEGHGTDAYVYLKTLSQAASELLPVFNKTTAKYYNSPIPVADWSNPSHTTGLTTFLSRTYCTKTSNQ</sequence>
<evidence type="ECO:0000256" key="7">
    <source>
        <dbReference type="ARBA" id="ARBA00022946"/>
    </source>
</evidence>
<dbReference type="Gene3D" id="1.20.140.20">
    <property type="entry name" value="Alpha-ketoacid/pyruvate dehydrogenase kinase, N-terminal domain"/>
    <property type="match status" value="1"/>
</dbReference>
<evidence type="ECO:0000256" key="9">
    <source>
        <dbReference type="ARBA" id="ARBA00048201"/>
    </source>
</evidence>
<keyword evidence="7" id="KW-0809">Transit peptide</keyword>
<evidence type="ECO:0000256" key="3">
    <source>
        <dbReference type="ARBA" id="ARBA00022679"/>
    </source>
</evidence>
<keyword evidence="12" id="KW-1185">Reference proteome</keyword>
<comment type="subcellular location">
    <subcellularLocation>
        <location evidence="1 10">Mitochondrion matrix</location>
    </subcellularLocation>
</comment>
<reference evidence="13 14" key="1">
    <citation type="submission" date="2025-04" db="UniProtKB">
        <authorList>
            <consortium name="RefSeq"/>
        </authorList>
    </citation>
    <scope>IDENTIFICATION</scope>
    <source>
        <tissue evidence="13 14">Gonads</tissue>
    </source>
</reference>
<dbReference type="STRING" id="7574.A0A1S3INS0"/>
<dbReference type="Pfam" id="PF02518">
    <property type="entry name" value="HATPase_c"/>
    <property type="match status" value="1"/>
</dbReference>
<accession>A0A1S3INS0</accession>
<dbReference type="PROSITE" id="PS50109">
    <property type="entry name" value="HIS_KIN"/>
    <property type="match status" value="1"/>
</dbReference>
<dbReference type="InterPro" id="IPR036784">
    <property type="entry name" value="AK/P_DHK_N_sf"/>
</dbReference>
<evidence type="ECO:0000313" key="14">
    <source>
        <dbReference type="RefSeq" id="XP_013399545.1"/>
    </source>
</evidence>
<evidence type="ECO:0000313" key="12">
    <source>
        <dbReference type="Proteomes" id="UP000085678"/>
    </source>
</evidence>
<dbReference type="SUPFAM" id="SSF69012">
    <property type="entry name" value="alpha-ketoacid dehydrogenase kinase, N-terminal domain"/>
    <property type="match status" value="1"/>
</dbReference>
<dbReference type="FunFam" id="3.30.565.10:FF:000007">
    <property type="entry name" value="Mitochondrial pyruvate dehydrogenase kinase isoform 2"/>
    <property type="match status" value="1"/>
</dbReference>
<dbReference type="InterPro" id="IPR018955">
    <property type="entry name" value="BCDHK/PDK_N"/>
</dbReference>
<feature type="domain" description="Histidine kinase" evidence="11">
    <location>
        <begin position="253"/>
        <end position="377"/>
    </location>
</feature>
<keyword evidence="6 10" id="KW-0067">ATP-binding</keyword>
<evidence type="ECO:0000256" key="6">
    <source>
        <dbReference type="ARBA" id="ARBA00022840"/>
    </source>
</evidence>
<dbReference type="InterPro" id="IPR005467">
    <property type="entry name" value="His_kinase_dom"/>
</dbReference>
<proteinExistence type="inferred from homology"/>
<dbReference type="EC" id="2.7.11.-" evidence="10"/>
<dbReference type="SMART" id="SM00387">
    <property type="entry name" value="HATPase_c"/>
    <property type="match status" value="1"/>
</dbReference>
<evidence type="ECO:0000313" key="15">
    <source>
        <dbReference type="RefSeq" id="XP_013399546.1"/>
    </source>
</evidence>
<dbReference type="RefSeq" id="XP_013399545.1">
    <property type="nucleotide sequence ID" value="XM_013544091.1"/>
</dbReference>
<dbReference type="GO" id="GO:0005524">
    <property type="term" value="F:ATP binding"/>
    <property type="evidence" value="ECO:0007669"/>
    <property type="project" value="UniProtKB-UniRule"/>
</dbReference>
<protein>
    <recommendedName>
        <fullName evidence="10">Protein-serine/threonine kinase</fullName>
        <ecNumber evidence="10">2.7.11.-</ecNumber>
    </recommendedName>
</protein>
<dbReference type="AlphaFoldDB" id="A0A1S3INS0"/>
<evidence type="ECO:0000256" key="5">
    <source>
        <dbReference type="ARBA" id="ARBA00022777"/>
    </source>
</evidence>
<keyword evidence="3 10" id="KW-0808">Transferase</keyword>
<dbReference type="Proteomes" id="UP000085678">
    <property type="component" value="Unplaced"/>
</dbReference>
<dbReference type="InterPro" id="IPR039028">
    <property type="entry name" value="BCKD/PDK"/>
</dbReference>
<dbReference type="InterPro" id="IPR003594">
    <property type="entry name" value="HATPase_dom"/>
</dbReference>
<dbReference type="GO" id="GO:0010906">
    <property type="term" value="P:regulation of glucose metabolic process"/>
    <property type="evidence" value="ECO:0007669"/>
    <property type="project" value="TreeGrafter"/>
</dbReference>
<dbReference type="GeneID" id="106165756"/>
<comment type="catalytic activity">
    <reaction evidence="9">
        <text>L-seryl-[pyruvate dehydrogenase E1 alpha subunit] + ATP = O-phospho-L-seryl-[pyruvate dehydrogenase E1 alpha subunit] + ADP + H(+)</text>
        <dbReference type="Rhea" id="RHEA:23052"/>
        <dbReference type="Rhea" id="RHEA-COMP:13689"/>
        <dbReference type="Rhea" id="RHEA-COMP:13690"/>
        <dbReference type="ChEBI" id="CHEBI:15378"/>
        <dbReference type="ChEBI" id="CHEBI:29999"/>
        <dbReference type="ChEBI" id="CHEBI:30616"/>
        <dbReference type="ChEBI" id="CHEBI:83421"/>
        <dbReference type="ChEBI" id="CHEBI:456216"/>
        <dbReference type="EC" id="2.7.11.2"/>
    </reaction>
</comment>
<keyword evidence="5 10" id="KW-0418">Kinase</keyword>
<dbReference type="RefSeq" id="XP_013399546.1">
    <property type="nucleotide sequence ID" value="XM_013544092.1"/>
</dbReference>
<dbReference type="InterPro" id="IPR036890">
    <property type="entry name" value="HATPase_C_sf"/>
</dbReference>
<dbReference type="GO" id="GO:0005759">
    <property type="term" value="C:mitochondrial matrix"/>
    <property type="evidence" value="ECO:0007669"/>
    <property type="project" value="UniProtKB-SubCell"/>
</dbReference>
<dbReference type="PANTHER" id="PTHR11947:SF3">
    <property type="entry name" value="[PYRUVATE DEHYDROGENASE (ACETYL-TRANSFERRING)] KINASE, MITOCHONDRIAL"/>
    <property type="match status" value="1"/>
</dbReference>
<dbReference type="SUPFAM" id="SSF55874">
    <property type="entry name" value="ATPase domain of HSP90 chaperone/DNA topoisomerase II/histidine kinase"/>
    <property type="match status" value="1"/>
</dbReference>
<gene>
    <name evidence="13 14 15" type="primary">LOC106165756</name>
</gene>
<keyword evidence="13 14" id="KW-0670">Pyruvate</keyword>
<evidence type="ECO:0000256" key="8">
    <source>
        <dbReference type="ARBA" id="ARBA00023128"/>
    </source>
</evidence>